<dbReference type="GO" id="GO:0019288">
    <property type="term" value="P:isopentenyl diphosphate biosynthetic process, methylerythritol 4-phosphate pathway"/>
    <property type="evidence" value="ECO:0007669"/>
    <property type="project" value="TreeGrafter"/>
</dbReference>
<reference evidence="12" key="1">
    <citation type="submission" date="2020-11" db="EMBL/GenBank/DDBJ databases">
        <title>Genome of Flavobacterium soyangense.</title>
        <authorList>
            <person name="Liu Q."/>
            <person name="Xin Y.-H."/>
        </authorList>
    </citation>
    <scope>NUCLEOTIDE SEQUENCE</scope>
    <source>
        <strain evidence="12">CGMCC 1.13493</strain>
    </source>
</reference>
<feature type="domain" description="Transketolase-like pyrimidine-binding" evidence="11">
    <location>
        <begin position="285"/>
        <end position="450"/>
    </location>
</feature>
<keyword evidence="9 10" id="KW-0414">Isoprene biosynthesis</keyword>
<keyword evidence="5 10" id="KW-0479">Metal-binding</keyword>
<dbReference type="PROSITE" id="PS00802">
    <property type="entry name" value="TRANSKETOLASE_2"/>
    <property type="match status" value="1"/>
</dbReference>
<dbReference type="Pfam" id="PF13292">
    <property type="entry name" value="DXP_synthase_N"/>
    <property type="match status" value="2"/>
</dbReference>
<dbReference type="HAMAP" id="MF_00315">
    <property type="entry name" value="DXP_synth"/>
    <property type="match status" value="1"/>
</dbReference>
<dbReference type="SUPFAM" id="SSF52922">
    <property type="entry name" value="TK C-terminal domain-like"/>
    <property type="match status" value="1"/>
</dbReference>
<feature type="binding site" evidence="10">
    <location>
        <begin position="116"/>
        <end position="118"/>
    </location>
    <ligand>
        <name>thiamine diphosphate</name>
        <dbReference type="ChEBI" id="CHEBI:58937"/>
    </ligand>
</feature>
<evidence type="ECO:0000256" key="7">
    <source>
        <dbReference type="ARBA" id="ARBA00022977"/>
    </source>
</evidence>
<evidence type="ECO:0000256" key="4">
    <source>
        <dbReference type="ARBA" id="ARBA00022679"/>
    </source>
</evidence>
<dbReference type="SUPFAM" id="SSF52518">
    <property type="entry name" value="Thiamin diphosphate-binding fold (THDP-binding)"/>
    <property type="match status" value="2"/>
</dbReference>
<feature type="binding site" evidence="10">
    <location>
        <position position="75"/>
    </location>
    <ligand>
        <name>thiamine diphosphate</name>
        <dbReference type="ChEBI" id="CHEBI:58937"/>
    </ligand>
</feature>
<evidence type="ECO:0000256" key="6">
    <source>
        <dbReference type="ARBA" id="ARBA00022842"/>
    </source>
</evidence>
<dbReference type="EC" id="2.2.1.7" evidence="10"/>
<dbReference type="CDD" id="cd02007">
    <property type="entry name" value="TPP_DXS"/>
    <property type="match status" value="1"/>
</dbReference>
<sequence>MTNNLLSNINNPTDLRQLDEVQLPQVAQELRDFIIDIVATKEGHLGASLGVVELTIALHYVFDTPSDLLIWDVGHQAYGHKILTGRRENFHTNRQLNGISGFPKRSESIYDAFGVGHSSTSISAALGMAIVSNLKGDFEKQHIAVIGDASIASGIAFEGLNHAGVTDANLLVILNDNAIGIDPSVGALKNYLTAVKEGKNPRKNNMIKSLNFDYSGPVDGHDIFAVIKELKRLKKVKGPKFLHIITTKGKGLQQAEDDQVKYHAPGKFDKITGEIPLKSEENLPPKYQDVFGLTLLDLARTNEKIIGITPAMPSGSSLKFMMDEFPKRAFDVGIAEQHAVTLSAGMATQGMVVFCNIYSTFLQRAYDQVIHDVALQDLPVIFCLDRAGLVGEDGATHHGVFDLAYLRCIPNMIVYAPLNEIALRNILYTAQLGLNHPIAIRYPRGRGQIVDWQKPYEKIEIGKANCLKKGSKVAVLSNGTIGNNVTLALAKMKHPETIAHYDFAFVNPLDEQLLHSIFKEFKTIITLEDGVIKGGFGSSILEFSAQNNYTSKVKTLGIPDEFIEQGTIEEQQQYCKIDVKSIENIFSSF</sequence>
<evidence type="ECO:0000256" key="8">
    <source>
        <dbReference type="ARBA" id="ARBA00023052"/>
    </source>
</evidence>
<dbReference type="NCBIfam" id="NF003933">
    <property type="entry name" value="PRK05444.2-2"/>
    <property type="match status" value="1"/>
</dbReference>
<keyword evidence="13" id="KW-1185">Reference proteome</keyword>
<dbReference type="InterPro" id="IPR033248">
    <property type="entry name" value="Transketolase_C"/>
</dbReference>
<gene>
    <name evidence="10" type="primary">dxs</name>
    <name evidence="12" type="ORF">IR213_00090</name>
</gene>
<evidence type="ECO:0000256" key="5">
    <source>
        <dbReference type="ARBA" id="ARBA00022723"/>
    </source>
</evidence>
<evidence type="ECO:0000256" key="2">
    <source>
        <dbReference type="ARBA" id="ARBA00011081"/>
    </source>
</evidence>
<dbReference type="EMBL" id="JADHEC010000001">
    <property type="protein sequence ID" value="MBF2707001.1"/>
    <property type="molecule type" value="Genomic_DNA"/>
</dbReference>
<dbReference type="GO" id="GO:0016114">
    <property type="term" value="P:terpenoid biosynthetic process"/>
    <property type="evidence" value="ECO:0007669"/>
    <property type="project" value="UniProtKB-UniRule"/>
</dbReference>
<comment type="caution">
    <text evidence="10">Lacks conserved residue(s) required for the propagation of feature annotation.</text>
</comment>
<evidence type="ECO:0000256" key="3">
    <source>
        <dbReference type="ARBA" id="ARBA00011738"/>
    </source>
</evidence>
<dbReference type="CDD" id="cd07033">
    <property type="entry name" value="TPP_PYR_DXS_TK_like"/>
    <property type="match status" value="1"/>
</dbReference>
<dbReference type="Gene3D" id="3.40.50.920">
    <property type="match status" value="1"/>
</dbReference>
<comment type="cofactor">
    <cofactor evidence="10">
        <name>Mg(2+)</name>
        <dbReference type="ChEBI" id="CHEBI:18420"/>
    </cofactor>
    <text evidence="10">Binds 1 Mg(2+) ion per subunit.</text>
</comment>
<evidence type="ECO:0000256" key="10">
    <source>
        <dbReference type="HAMAP-Rule" id="MF_00315"/>
    </source>
</evidence>
<dbReference type="PANTHER" id="PTHR43322">
    <property type="entry name" value="1-D-DEOXYXYLULOSE 5-PHOSPHATE SYNTHASE-RELATED"/>
    <property type="match status" value="1"/>
</dbReference>
<feature type="binding site" evidence="10">
    <location>
        <position position="177"/>
    </location>
    <ligand>
        <name>Mg(2+)</name>
        <dbReference type="ChEBI" id="CHEBI:18420"/>
    </ligand>
</feature>
<dbReference type="GO" id="GO:0009228">
    <property type="term" value="P:thiamine biosynthetic process"/>
    <property type="evidence" value="ECO:0007669"/>
    <property type="project" value="UniProtKB-UniRule"/>
</dbReference>
<feature type="binding site" evidence="10">
    <location>
        <position position="148"/>
    </location>
    <ligand>
        <name>Mg(2+)</name>
        <dbReference type="ChEBI" id="CHEBI:18420"/>
    </ligand>
</feature>
<accession>A0A930U546</accession>
<keyword evidence="4 10" id="KW-0808">Transferase</keyword>
<evidence type="ECO:0000259" key="11">
    <source>
        <dbReference type="SMART" id="SM00861"/>
    </source>
</evidence>
<feature type="binding site" evidence="10">
    <location>
        <position position="336"/>
    </location>
    <ligand>
        <name>thiamine diphosphate</name>
        <dbReference type="ChEBI" id="CHEBI:58937"/>
    </ligand>
</feature>
<comment type="catalytic activity">
    <reaction evidence="10">
        <text>D-glyceraldehyde 3-phosphate + pyruvate + H(+) = 1-deoxy-D-xylulose 5-phosphate + CO2</text>
        <dbReference type="Rhea" id="RHEA:12605"/>
        <dbReference type="ChEBI" id="CHEBI:15361"/>
        <dbReference type="ChEBI" id="CHEBI:15378"/>
        <dbReference type="ChEBI" id="CHEBI:16526"/>
        <dbReference type="ChEBI" id="CHEBI:57792"/>
        <dbReference type="ChEBI" id="CHEBI:59776"/>
        <dbReference type="EC" id="2.2.1.7"/>
    </reaction>
</comment>
<feature type="binding site" evidence="10">
    <location>
        <begin position="149"/>
        <end position="150"/>
    </location>
    <ligand>
        <name>thiamine diphosphate</name>
        <dbReference type="ChEBI" id="CHEBI:58937"/>
    </ligand>
</feature>
<dbReference type="AlphaFoldDB" id="A0A930U546"/>
<feature type="binding site" evidence="10">
    <location>
        <position position="177"/>
    </location>
    <ligand>
        <name>thiamine diphosphate</name>
        <dbReference type="ChEBI" id="CHEBI:58937"/>
    </ligand>
</feature>
<dbReference type="Pfam" id="PF02780">
    <property type="entry name" value="Transketolase_C"/>
    <property type="match status" value="1"/>
</dbReference>
<dbReference type="InterPro" id="IPR029061">
    <property type="entry name" value="THDP-binding"/>
</dbReference>
<dbReference type="PANTHER" id="PTHR43322:SF5">
    <property type="entry name" value="1-DEOXY-D-XYLULOSE-5-PHOSPHATE SYNTHASE, CHLOROPLASTIC"/>
    <property type="match status" value="1"/>
</dbReference>
<evidence type="ECO:0000313" key="12">
    <source>
        <dbReference type="EMBL" id="MBF2707001.1"/>
    </source>
</evidence>
<dbReference type="Gene3D" id="3.40.50.970">
    <property type="match status" value="2"/>
</dbReference>
<dbReference type="FunFam" id="3.40.50.970:FF:000005">
    <property type="entry name" value="1-deoxy-D-xylulose-5-phosphate synthase"/>
    <property type="match status" value="1"/>
</dbReference>
<dbReference type="InterPro" id="IPR020826">
    <property type="entry name" value="Transketolase_BS"/>
</dbReference>
<dbReference type="Proteomes" id="UP000646211">
    <property type="component" value="Unassembled WGS sequence"/>
</dbReference>
<keyword evidence="7 10" id="KW-0784">Thiamine biosynthesis</keyword>
<dbReference type="FunFam" id="3.40.50.970:FF:000010">
    <property type="entry name" value="1-deoxy-D-xylulose-5-phosphate synthase"/>
    <property type="match status" value="1"/>
</dbReference>
<dbReference type="InterPro" id="IPR005475">
    <property type="entry name" value="Transketolase-like_Pyr-bd"/>
</dbReference>
<dbReference type="RefSeq" id="WP_194310279.1">
    <property type="nucleotide sequence ID" value="NZ_JADHEC010000001.1"/>
</dbReference>
<dbReference type="InterPro" id="IPR009014">
    <property type="entry name" value="Transketo_C/PFOR_II"/>
</dbReference>
<comment type="pathway">
    <text evidence="1 10">Metabolic intermediate biosynthesis; 1-deoxy-D-xylulose 5-phosphate biosynthesis; 1-deoxy-D-xylulose 5-phosphate from D-glyceraldehyde 3-phosphate and pyruvate: step 1/1.</text>
</comment>
<keyword evidence="6 10" id="KW-0460">Magnesium</keyword>
<dbReference type="SMART" id="SM00861">
    <property type="entry name" value="Transket_pyr"/>
    <property type="match status" value="1"/>
</dbReference>
<comment type="caution">
    <text evidence="12">The sequence shown here is derived from an EMBL/GenBank/DDBJ whole genome shotgun (WGS) entry which is preliminary data.</text>
</comment>
<name>A0A930U546_9FLAO</name>
<comment type="function">
    <text evidence="10">Catalyzes the acyloin condensation reaction between C atoms 2 and 3 of pyruvate and glyceraldehyde 3-phosphate to yield 1-deoxy-D-xylulose-5-phosphate (DXP).</text>
</comment>
<dbReference type="Pfam" id="PF02779">
    <property type="entry name" value="Transket_pyr"/>
    <property type="match status" value="1"/>
</dbReference>
<dbReference type="GO" id="GO:0005829">
    <property type="term" value="C:cytosol"/>
    <property type="evidence" value="ECO:0007669"/>
    <property type="project" value="TreeGrafter"/>
</dbReference>
<evidence type="ECO:0000313" key="13">
    <source>
        <dbReference type="Proteomes" id="UP000646211"/>
    </source>
</evidence>
<keyword evidence="8 10" id="KW-0786">Thiamine pyrophosphate</keyword>
<evidence type="ECO:0000256" key="1">
    <source>
        <dbReference type="ARBA" id="ARBA00004980"/>
    </source>
</evidence>
<comment type="similarity">
    <text evidence="2 10">Belongs to the transketolase family. DXPS subfamily.</text>
</comment>
<proteinExistence type="inferred from homology"/>
<dbReference type="GO" id="GO:0000287">
    <property type="term" value="F:magnesium ion binding"/>
    <property type="evidence" value="ECO:0007669"/>
    <property type="project" value="UniProtKB-UniRule"/>
</dbReference>
<comment type="cofactor">
    <cofactor evidence="10">
        <name>thiamine diphosphate</name>
        <dbReference type="ChEBI" id="CHEBI:58937"/>
    </cofactor>
    <text evidence="10">Binds 1 thiamine pyrophosphate per subunit.</text>
</comment>
<dbReference type="InterPro" id="IPR005477">
    <property type="entry name" value="Dxylulose-5-P_synthase"/>
</dbReference>
<protein>
    <recommendedName>
        <fullName evidence="10">1-deoxy-D-xylulose-5-phosphate synthase</fullName>
        <ecNumber evidence="10">2.2.1.7</ecNumber>
    </recommendedName>
    <alternativeName>
        <fullName evidence="10">1-deoxyxylulose-5-phosphate synthase</fullName>
        <shortName evidence="10">DXP synthase</shortName>
        <shortName evidence="10">DXPS</shortName>
    </alternativeName>
</protein>
<evidence type="ECO:0000256" key="9">
    <source>
        <dbReference type="ARBA" id="ARBA00023229"/>
    </source>
</evidence>
<organism evidence="12 13">
    <name type="scientific">Flavobacterium soyangense</name>
    <dbReference type="NCBI Taxonomy" id="2023265"/>
    <lineage>
        <taxon>Bacteria</taxon>
        <taxon>Pseudomonadati</taxon>
        <taxon>Bacteroidota</taxon>
        <taxon>Flavobacteriia</taxon>
        <taxon>Flavobacteriales</taxon>
        <taxon>Flavobacteriaceae</taxon>
        <taxon>Flavobacterium</taxon>
    </lineage>
</organism>
<dbReference type="GO" id="GO:0030976">
    <property type="term" value="F:thiamine pyrophosphate binding"/>
    <property type="evidence" value="ECO:0007669"/>
    <property type="project" value="UniProtKB-UniRule"/>
</dbReference>
<dbReference type="GO" id="GO:0008661">
    <property type="term" value="F:1-deoxy-D-xylulose-5-phosphate synthase activity"/>
    <property type="evidence" value="ECO:0007669"/>
    <property type="project" value="UniProtKB-UniRule"/>
</dbReference>
<comment type="subunit">
    <text evidence="3 10">Homodimer.</text>
</comment>